<dbReference type="Pfam" id="PF13561">
    <property type="entry name" value="adh_short_C2"/>
    <property type="match status" value="1"/>
</dbReference>
<dbReference type="Proteomes" id="UP000182063">
    <property type="component" value="Chromosome"/>
</dbReference>
<evidence type="ECO:0000313" key="3">
    <source>
        <dbReference type="EMBL" id="API58665.1"/>
    </source>
</evidence>
<dbReference type="InterPro" id="IPR020904">
    <property type="entry name" value="Sc_DH/Rdtase_CS"/>
</dbReference>
<dbReference type="FunFam" id="3.40.50.720:FF:000084">
    <property type="entry name" value="Short-chain dehydrogenase reductase"/>
    <property type="match status" value="1"/>
</dbReference>
<dbReference type="SUPFAM" id="SSF51735">
    <property type="entry name" value="NAD(P)-binding Rossmann-fold domains"/>
    <property type="match status" value="1"/>
</dbReference>
<keyword evidence="2" id="KW-0560">Oxidoreductase</keyword>
<keyword evidence="4" id="KW-1185">Reference proteome</keyword>
<dbReference type="PANTHER" id="PTHR24321">
    <property type="entry name" value="DEHYDROGENASES, SHORT CHAIN"/>
    <property type="match status" value="1"/>
</dbReference>
<evidence type="ECO:0000256" key="2">
    <source>
        <dbReference type="ARBA" id="ARBA00023002"/>
    </source>
</evidence>
<dbReference type="KEGG" id="sphj:BSL82_04525"/>
<dbReference type="RefSeq" id="WP_072596224.1">
    <property type="nucleotide sequence ID" value="NZ_CP018221.1"/>
</dbReference>
<proteinExistence type="inferred from homology"/>
<dbReference type="InterPro" id="IPR036291">
    <property type="entry name" value="NAD(P)-bd_dom_sf"/>
</dbReference>
<name>A0A1L3ZSR5_9SPHN</name>
<accession>A0A1L3ZSR5</accession>
<dbReference type="PROSITE" id="PS00061">
    <property type="entry name" value="ADH_SHORT"/>
    <property type="match status" value="1"/>
</dbReference>
<organism evidence="3 4">
    <name type="scientific">Tardibacter chloracetimidivorans</name>
    <dbReference type="NCBI Taxonomy" id="1921510"/>
    <lineage>
        <taxon>Bacteria</taxon>
        <taxon>Pseudomonadati</taxon>
        <taxon>Pseudomonadota</taxon>
        <taxon>Alphaproteobacteria</taxon>
        <taxon>Sphingomonadales</taxon>
        <taxon>Sphingomonadaceae</taxon>
        <taxon>Tardibacter</taxon>
    </lineage>
</organism>
<gene>
    <name evidence="3" type="ORF">BSL82_04525</name>
</gene>
<dbReference type="Gene3D" id="3.40.50.720">
    <property type="entry name" value="NAD(P)-binding Rossmann-like Domain"/>
    <property type="match status" value="1"/>
</dbReference>
<dbReference type="InterPro" id="IPR002347">
    <property type="entry name" value="SDR_fam"/>
</dbReference>
<dbReference type="OrthoDB" id="5457012at2"/>
<dbReference type="NCBIfam" id="NF005559">
    <property type="entry name" value="PRK07231.1"/>
    <property type="match status" value="1"/>
</dbReference>
<dbReference type="PRINTS" id="PR00080">
    <property type="entry name" value="SDRFAMILY"/>
</dbReference>
<dbReference type="STRING" id="1921510.BSL82_04525"/>
<dbReference type="PRINTS" id="PR00081">
    <property type="entry name" value="GDHRDH"/>
</dbReference>
<dbReference type="GO" id="GO:0016491">
    <property type="term" value="F:oxidoreductase activity"/>
    <property type="evidence" value="ECO:0007669"/>
    <property type="project" value="UniProtKB-KW"/>
</dbReference>
<sequence>MTMAGKVAIVTGGAQGLGAAVVRLLSEAGAQVLITDIADAAGGSLAAELGEGARFLHHDVSSAADWSAAIKAAEDAFGPVDILVNNAATTQRPASVEDFGEEEYRRIFEVNQLSVFLGMRAVVPSMRKAGAGAIVNISSVAGLVGQRAAIGYVATKFAVRGMTKAAALDLAPYNIRVNCVHPGAIDTPMLRQVTEAMEGDPVGDFCRTLPIPRQAAPKEVASAVLFLVSDGASFCTGVTMPVDGGWTV</sequence>
<dbReference type="PANTHER" id="PTHR24321:SF8">
    <property type="entry name" value="ESTRADIOL 17-BETA-DEHYDROGENASE 8-RELATED"/>
    <property type="match status" value="1"/>
</dbReference>
<evidence type="ECO:0000313" key="4">
    <source>
        <dbReference type="Proteomes" id="UP000182063"/>
    </source>
</evidence>
<comment type="similarity">
    <text evidence="1">Belongs to the short-chain dehydrogenases/reductases (SDR) family.</text>
</comment>
<dbReference type="EMBL" id="CP018221">
    <property type="protein sequence ID" value="API58665.1"/>
    <property type="molecule type" value="Genomic_DNA"/>
</dbReference>
<reference evidence="4" key="1">
    <citation type="submission" date="2016-11" db="EMBL/GenBank/DDBJ databases">
        <title>Complete Genome Sequence of alachlor-degrading Sphingomonas sp. strain JJ-A5.</title>
        <authorList>
            <person name="Lee H."/>
            <person name="Ka J.-O."/>
        </authorList>
    </citation>
    <scope>NUCLEOTIDE SEQUENCE [LARGE SCALE GENOMIC DNA]</scope>
    <source>
        <strain evidence="4">JJ-A5</strain>
    </source>
</reference>
<protein>
    <submittedName>
        <fullName evidence="3">3-alpha-hydroxysteroid dehydrogenase</fullName>
    </submittedName>
</protein>
<evidence type="ECO:0000256" key="1">
    <source>
        <dbReference type="ARBA" id="ARBA00006484"/>
    </source>
</evidence>
<dbReference type="AlphaFoldDB" id="A0A1L3ZSR5"/>